<sequence length="337" mass="39406">MEYFLRCYFDQFNNLPRNSLHDRRKRQNMVQYISTLIQGCSAVEPTVEESSRIAIKTILQYHDEMRDQNGTVCLMGKYHNILYVAMKLCFDWQVQDLAIVSLLLEQIYLCEKTFERILIGAIFGNKAPHYIAGWKSDFATEEENVRAVVYFLDKATNAALELPFPIGNEERLFRFVDVPIESCGKASALKICVQLGLPDKLHIFLRFGARLYAENEDISVFEHILNRLSEFNHKYPYNLIACLQLLLRATPWIKIKPEGFTEEQEKILYERLLEKYDDLIVDGIVPLSRCGLTPPELKHLCRCAVREKLWENYQLPNGIRSLPVPQQMWRYLDLLED</sequence>
<accession>A0A653D6A7</accession>
<dbReference type="GO" id="GO:0035556">
    <property type="term" value="P:intracellular signal transduction"/>
    <property type="evidence" value="ECO:0007669"/>
    <property type="project" value="InterPro"/>
</dbReference>
<dbReference type="Proteomes" id="UP000410492">
    <property type="component" value="Unassembled WGS sequence"/>
</dbReference>
<evidence type="ECO:0000313" key="5">
    <source>
        <dbReference type="Proteomes" id="UP000410492"/>
    </source>
</evidence>
<name>A0A653D6A7_CALMS</name>
<dbReference type="PROSITE" id="PS50225">
    <property type="entry name" value="SOCS"/>
    <property type="match status" value="1"/>
</dbReference>
<dbReference type="SMART" id="SM00969">
    <property type="entry name" value="SOCS_box"/>
    <property type="match status" value="1"/>
</dbReference>
<proteinExistence type="predicted"/>
<keyword evidence="2" id="KW-0040">ANK repeat</keyword>
<keyword evidence="5" id="KW-1185">Reference proteome</keyword>
<evidence type="ECO:0000313" key="4">
    <source>
        <dbReference type="EMBL" id="VEN55729.1"/>
    </source>
</evidence>
<organism evidence="4 5">
    <name type="scientific">Callosobruchus maculatus</name>
    <name type="common">Southern cowpea weevil</name>
    <name type="synonym">Pulse bruchid</name>
    <dbReference type="NCBI Taxonomy" id="64391"/>
    <lineage>
        <taxon>Eukaryota</taxon>
        <taxon>Metazoa</taxon>
        <taxon>Ecdysozoa</taxon>
        <taxon>Arthropoda</taxon>
        <taxon>Hexapoda</taxon>
        <taxon>Insecta</taxon>
        <taxon>Pterygota</taxon>
        <taxon>Neoptera</taxon>
        <taxon>Endopterygota</taxon>
        <taxon>Coleoptera</taxon>
        <taxon>Polyphaga</taxon>
        <taxon>Cucujiformia</taxon>
        <taxon>Chrysomeloidea</taxon>
        <taxon>Chrysomelidae</taxon>
        <taxon>Bruchinae</taxon>
        <taxon>Bruchini</taxon>
        <taxon>Callosobruchus</taxon>
    </lineage>
</organism>
<dbReference type="PANTHER" id="PTHR20966:SF2">
    <property type="entry name" value="ANKYRIN REPEAT AND SOCS BOX PROTEIN 17"/>
    <property type="match status" value="1"/>
</dbReference>
<dbReference type="InterPro" id="IPR001496">
    <property type="entry name" value="SOCS_box"/>
</dbReference>
<dbReference type="AlphaFoldDB" id="A0A653D6A7"/>
<dbReference type="Pfam" id="PF07525">
    <property type="entry name" value="SOCS_box"/>
    <property type="match status" value="1"/>
</dbReference>
<dbReference type="SUPFAM" id="SSF158235">
    <property type="entry name" value="SOCS box-like"/>
    <property type="match status" value="1"/>
</dbReference>
<evidence type="ECO:0000256" key="2">
    <source>
        <dbReference type="ARBA" id="ARBA00023043"/>
    </source>
</evidence>
<reference evidence="4 5" key="1">
    <citation type="submission" date="2019-01" db="EMBL/GenBank/DDBJ databases">
        <authorList>
            <person name="Sayadi A."/>
        </authorList>
    </citation>
    <scope>NUCLEOTIDE SEQUENCE [LARGE SCALE GENOMIC DNA]</scope>
</reference>
<dbReference type="PANTHER" id="PTHR20966">
    <property type="entry name" value="ANKYRIN REPEAT AND SOCS BOX PROTEIN 17"/>
    <property type="match status" value="1"/>
</dbReference>
<feature type="domain" description="SOCS box" evidence="3">
    <location>
        <begin position="294"/>
        <end position="337"/>
    </location>
</feature>
<evidence type="ECO:0000256" key="1">
    <source>
        <dbReference type="ARBA" id="ARBA00022786"/>
    </source>
</evidence>
<protein>
    <recommendedName>
        <fullName evidence="3">SOCS box domain-containing protein</fullName>
    </recommendedName>
</protein>
<dbReference type="OrthoDB" id="6419934at2759"/>
<gene>
    <name evidence="4" type="ORF">CALMAC_LOCUS14828</name>
</gene>
<dbReference type="InterPro" id="IPR036036">
    <property type="entry name" value="SOCS_box-like_dom_sf"/>
</dbReference>
<dbReference type="InterPro" id="IPR039147">
    <property type="entry name" value="ASB17"/>
</dbReference>
<dbReference type="EMBL" id="CAACVG010010409">
    <property type="protein sequence ID" value="VEN55729.1"/>
    <property type="molecule type" value="Genomic_DNA"/>
</dbReference>
<keyword evidence="1" id="KW-0833">Ubl conjugation pathway</keyword>
<evidence type="ECO:0000259" key="3">
    <source>
        <dbReference type="PROSITE" id="PS50225"/>
    </source>
</evidence>